<reference evidence="2 3" key="1">
    <citation type="journal article" date="2013" name="Genome Announc.">
        <title>Draft Genome of the Nitrogen-Fixing Bacterium Pseudomonas stutzeri Strain KOS6 Isolated from Industrial Hydrocarbon Sludge.</title>
        <authorList>
            <person name="Grigoryeva T.V."/>
            <person name="Laikov A.V."/>
            <person name="Naumova R.P."/>
            <person name="Manolov A.I."/>
            <person name="Larin A.K."/>
            <person name="Karpova I.Y."/>
            <person name="Semashko T.A."/>
            <person name="Alexeev D.G."/>
            <person name="Kostryukova E.S."/>
            <person name="Muller R."/>
            <person name="Govorun V.M."/>
        </authorList>
    </citation>
    <scope>NUCLEOTIDE SEQUENCE [LARGE SCALE GENOMIC DNA]</scope>
    <source>
        <strain evidence="2 3">KOS6</strain>
    </source>
</reference>
<dbReference type="HOGENOM" id="CLU_066901_0_1_6"/>
<sequence>MRIKATDSTLLIIDIQERLFPVILDNAAMAENTAWLQQVARRVGVPVLLTEQYSKGLGHTIASLRDGVNETAILEKLHFSAAGDGELFRRPGGERRQFVICGCETHVCVLQTVLDLRARGNDVFIVEEGVSSRRASDKALALERMRQAGAVIVSREMVAFEWMERAGTELFKAISREFIR</sequence>
<feature type="domain" description="Isochorismatase-like" evidence="1">
    <location>
        <begin position="9"/>
        <end position="156"/>
    </location>
</feature>
<dbReference type="PANTHER" id="PTHR14119">
    <property type="entry name" value="HYDROLASE"/>
    <property type="match status" value="1"/>
</dbReference>
<dbReference type="SUPFAM" id="SSF52499">
    <property type="entry name" value="Isochorismatase-like hydrolases"/>
    <property type="match status" value="1"/>
</dbReference>
<dbReference type="AlphaFoldDB" id="A0A061JW74"/>
<dbReference type="OrthoDB" id="9796958at2"/>
<gene>
    <name evidence="2" type="ORF">B597_002550</name>
</gene>
<dbReference type="GO" id="GO:0016787">
    <property type="term" value="F:hydrolase activity"/>
    <property type="evidence" value="ECO:0007669"/>
    <property type="project" value="UniProtKB-KW"/>
</dbReference>
<proteinExistence type="predicted"/>
<dbReference type="Proteomes" id="UP000026923">
    <property type="component" value="Unassembled WGS sequence"/>
</dbReference>
<evidence type="ECO:0000313" key="2">
    <source>
        <dbReference type="EMBL" id="EWC42824.1"/>
    </source>
</evidence>
<name>A0A061JW74_STUST</name>
<dbReference type="RefSeq" id="WP_003295961.1">
    <property type="nucleotide sequence ID" value="NZ_KK020675.1"/>
</dbReference>
<comment type="caution">
    <text evidence="2">The sequence shown here is derived from an EMBL/GenBank/DDBJ whole genome shotgun (WGS) entry which is preliminary data.</text>
</comment>
<dbReference type="eggNOG" id="COG1335">
    <property type="taxonomic scope" value="Bacteria"/>
</dbReference>
<dbReference type="CDD" id="cd01012">
    <property type="entry name" value="YcaC_related"/>
    <property type="match status" value="1"/>
</dbReference>
<organism evidence="2 3">
    <name type="scientific">Stutzerimonas stutzeri KOS6</name>
    <dbReference type="NCBI Taxonomy" id="1218352"/>
    <lineage>
        <taxon>Bacteria</taxon>
        <taxon>Pseudomonadati</taxon>
        <taxon>Pseudomonadota</taxon>
        <taxon>Gammaproteobacteria</taxon>
        <taxon>Pseudomonadales</taxon>
        <taxon>Pseudomonadaceae</taxon>
        <taxon>Stutzerimonas</taxon>
    </lineage>
</organism>
<evidence type="ECO:0000313" key="3">
    <source>
        <dbReference type="Proteomes" id="UP000026923"/>
    </source>
</evidence>
<evidence type="ECO:0000259" key="1">
    <source>
        <dbReference type="Pfam" id="PF00857"/>
    </source>
</evidence>
<dbReference type="InterPro" id="IPR050993">
    <property type="entry name" value="Isochorismatase_domain"/>
</dbReference>
<dbReference type="Gene3D" id="3.40.50.850">
    <property type="entry name" value="Isochorismatase-like"/>
    <property type="match status" value="1"/>
</dbReference>
<accession>A0A061JW74</accession>
<dbReference type="PANTHER" id="PTHR14119:SF3">
    <property type="entry name" value="ISOCHORISMATASE DOMAIN-CONTAINING PROTEIN 2"/>
    <property type="match status" value="1"/>
</dbReference>
<dbReference type="InterPro" id="IPR036380">
    <property type="entry name" value="Isochorismatase-like_sf"/>
</dbReference>
<dbReference type="InterPro" id="IPR000868">
    <property type="entry name" value="Isochorismatase-like_dom"/>
</dbReference>
<dbReference type="Pfam" id="PF00857">
    <property type="entry name" value="Isochorismatase"/>
    <property type="match status" value="1"/>
</dbReference>
<keyword evidence="2" id="KW-0378">Hydrolase</keyword>
<dbReference type="EMBL" id="AMCZ02000002">
    <property type="protein sequence ID" value="EWC42824.1"/>
    <property type="molecule type" value="Genomic_DNA"/>
</dbReference>
<protein>
    <submittedName>
        <fullName evidence="2">Isochorismatase hydrolase</fullName>
    </submittedName>
</protein>